<keyword evidence="7" id="KW-1133">Transmembrane helix</keyword>
<evidence type="ECO:0000256" key="7">
    <source>
        <dbReference type="SAM" id="Phobius"/>
    </source>
</evidence>
<dbReference type="Pfam" id="PF00034">
    <property type="entry name" value="Cytochrom_C"/>
    <property type="match status" value="2"/>
</dbReference>
<keyword evidence="7" id="KW-0812">Transmembrane</keyword>
<dbReference type="InterPro" id="IPR036909">
    <property type="entry name" value="Cyt_c-like_dom_sf"/>
</dbReference>
<keyword evidence="10" id="KW-1185">Reference proteome</keyword>
<dbReference type="InterPro" id="IPR050597">
    <property type="entry name" value="Cytochrome_c_Oxidase_Subunit"/>
</dbReference>
<evidence type="ECO:0000259" key="8">
    <source>
        <dbReference type="PROSITE" id="PS51007"/>
    </source>
</evidence>
<organism evidence="9 10">
    <name type="scientific">Ahrensia marina</name>
    <dbReference type="NCBI Taxonomy" id="1514904"/>
    <lineage>
        <taxon>Bacteria</taxon>
        <taxon>Pseudomonadati</taxon>
        <taxon>Pseudomonadota</taxon>
        <taxon>Alphaproteobacteria</taxon>
        <taxon>Hyphomicrobiales</taxon>
        <taxon>Ahrensiaceae</taxon>
        <taxon>Ahrensia</taxon>
    </lineage>
</organism>
<dbReference type="Pfam" id="PF13442">
    <property type="entry name" value="Cytochrome_CBB3"/>
    <property type="match status" value="1"/>
</dbReference>
<keyword evidence="2 6" id="KW-0349">Heme</keyword>
<name>A0A0M9GPN3_9HYPH</name>
<dbReference type="EMBL" id="JXMU01000001">
    <property type="protein sequence ID" value="KPB02897.1"/>
    <property type="molecule type" value="Genomic_DNA"/>
</dbReference>
<evidence type="ECO:0000256" key="4">
    <source>
        <dbReference type="ARBA" id="ARBA00022982"/>
    </source>
</evidence>
<dbReference type="RefSeq" id="WP_053997464.1">
    <property type="nucleotide sequence ID" value="NZ_JXMU01000001.1"/>
</dbReference>
<dbReference type="Gene3D" id="1.10.760.10">
    <property type="entry name" value="Cytochrome c-like domain"/>
    <property type="match status" value="3"/>
</dbReference>
<evidence type="ECO:0000313" key="10">
    <source>
        <dbReference type="Proteomes" id="UP000038011"/>
    </source>
</evidence>
<dbReference type="GO" id="GO:0020037">
    <property type="term" value="F:heme binding"/>
    <property type="evidence" value="ECO:0007669"/>
    <property type="project" value="InterPro"/>
</dbReference>
<sequence>MRWFVKATLIWAAIGSVIAVAVVSLGLYNVSARQDHLPGVSWVLHTTYRNAVRLRAPDPSQVPDLSDTGLITLGREHYERACAFCHARPTETRSQTALSMLPVPPRMDDAVKDWEPNHLFWIVKNGVKMSGMPAWPSDKRDDDVWAVVAFLQSVKENTDAGTKPISQAPTPTSAPFDFEQKCATCHAADGLAFANKHIPRLDILSREYVEASLKAYRNGARQSGIMQEAASQLTDQQIDDFADFISSMDAQQTTAKTGENVDRGKELASRGEIKSGVPACSSCHGPKAAKKSPYYPQLAGQSRTYIEQQLKLFKEEKRGGTQRQNLMHQSVDGLNPDDISALAAYYSSLNPTSDN</sequence>
<evidence type="ECO:0000256" key="6">
    <source>
        <dbReference type="PROSITE-ProRule" id="PRU00433"/>
    </source>
</evidence>
<keyword evidence="5 6" id="KW-0408">Iron</keyword>
<dbReference type="PROSITE" id="PS51007">
    <property type="entry name" value="CYTC"/>
    <property type="match status" value="3"/>
</dbReference>
<feature type="domain" description="Cytochrome c" evidence="8">
    <location>
        <begin position="259"/>
        <end position="350"/>
    </location>
</feature>
<dbReference type="SUPFAM" id="SSF46626">
    <property type="entry name" value="Cytochrome c"/>
    <property type="match status" value="3"/>
</dbReference>
<evidence type="ECO:0000256" key="5">
    <source>
        <dbReference type="ARBA" id="ARBA00023004"/>
    </source>
</evidence>
<keyword evidence="7" id="KW-0472">Membrane</keyword>
<reference evidence="9 10" key="1">
    <citation type="submission" date="2015-01" db="EMBL/GenBank/DDBJ databases">
        <title>Ahrensia donghaiensis sp. nov., a novel dimethylsulphoniopropionate-cleavage bacterium isolated from seawater and emended descriptions of the genus Ahrensia and Ahrensia kielensis.</title>
        <authorList>
            <person name="Liu J."/>
        </authorList>
    </citation>
    <scope>NUCLEOTIDE SEQUENCE [LARGE SCALE GENOMIC DNA]</scope>
    <source>
        <strain evidence="9 10">LZD062</strain>
    </source>
</reference>
<keyword evidence="4" id="KW-0249">Electron transport</keyword>
<evidence type="ECO:0000256" key="3">
    <source>
        <dbReference type="ARBA" id="ARBA00022723"/>
    </source>
</evidence>
<gene>
    <name evidence="9" type="ORF">SU32_01100</name>
</gene>
<dbReference type="AlphaFoldDB" id="A0A0M9GPN3"/>
<dbReference type="PATRIC" id="fig|1514904.3.peg.228"/>
<dbReference type="Proteomes" id="UP000038011">
    <property type="component" value="Unassembled WGS sequence"/>
</dbReference>
<evidence type="ECO:0000256" key="1">
    <source>
        <dbReference type="ARBA" id="ARBA00022448"/>
    </source>
</evidence>
<evidence type="ECO:0000256" key="2">
    <source>
        <dbReference type="ARBA" id="ARBA00022617"/>
    </source>
</evidence>
<dbReference type="InterPro" id="IPR009056">
    <property type="entry name" value="Cyt_c-like_dom"/>
</dbReference>
<proteinExistence type="predicted"/>
<evidence type="ECO:0000313" key="9">
    <source>
        <dbReference type="EMBL" id="KPB02897.1"/>
    </source>
</evidence>
<accession>A0A0M9GPN3</accession>
<feature type="domain" description="Cytochrome c" evidence="8">
    <location>
        <begin position="69"/>
        <end position="155"/>
    </location>
</feature>
<protein>
    <recommendedName>
        <fullName evidence="8">Cytochrome c domain-containing protein</fullName>
    </recommendedName>
</protein>
<dbReference type="PANTHER" id="PTHR33751:SF9">
    <property type="entry name" value="CYTOCHROME C4"/>
    <property type="match status" value="1"/>
</dbReference>
<dbReference type="GO" id="GO:0046872">
    <property type="term" value="F:metal ion binding"/>
    <property type="evidence" value="ECO:0007669"/>
    <property type="project" value="UniProtKB-KW"/>
</dbReference>
<dbReference type="STRING" id="1514904.SU32_01100"/>
<dbReference type="OrthoDB" id="9773456at2"/>
<dbReference type="PANTHER" id="PTHR33751">
    <property type="entry name" value="CBB3-TYPE CYTOCHROME C OXIDASE SUBUNIT FIXP"/>
    <property type="match status" value="1"/>
</dbReference>
<keyword evidence="1" id="KW-0813">Transport</keyword>
<dbReference type="GO" id="GO:0009055">
    <property type="term" value="F:electron transfer activity"/>
    <property type="evidence" value="ECO:0007669"/>
    <property type="project" value="InterPro"/>
</dbReference>
<feature type="domain" description="Cytochrome c" evidence="8">
    <location>
        <begin position="156"/>
        <end position="249"/>
    </location>
</feature>
<keyword evidence="3 6" id="KW-0479">Metal-binding</keyword>
<comment type="caution">
    <text evidence="9">The sequence shown here is derived from an EMBL/GenBank/DDBJ whole genome shotgun (WGS) entry which is preliminary data.</text>
</comment>
<feature type="transmembrane region" description="Helical" evidence="7">
    <location>
        <begin position="7"/>
        <end position="28"/>
    </location>
</feature>